<evidence type="ECO:0000256" key="2">
    <source>
        <dbReference type="ARBA" id="ARBA00022679"/>
    </source>
</evidence>
<evidence type="ECO:0000256" key="1">
    <source>
        <dbReference type="ARBA" id="ARBA00022603"/>
    </source>
</evidence>
<reference evidence="7 8" key="1">
    <citation type="submission" date="2019-06" db="EMBL/GenBank/DDBJ databases">
        <title>Genomic insights into carbon and energy metabolism of Deferribacter autotrophicus revealed new metabolic traits in the phylum Deferribacteres.</title>
        <authorList>
            <person name="Slobodkin A.I."/>
            <person name="Slobodkina G.B."/>
            <person name="Allioux M."/>
            <person name="Alain K."/>
            <person name="Jebbar M."/>
            <person name="Shadrin V."/>
            <person name="Kublanov I.V."/>
            <person name="Toshchakov S.V."/>
            <person name="Bonch-Osmolovskaya E.A."/>
        </authorList>
    </citation>
    <scope>NUCLEOTIDE SEQUENCE [LARGE SCALE GENOMIC DNA]</scope>
    <source>
        <strain evidence="7 8">SL50</strain>
    </source>
</reference>
<accession>A0A5A8F6Q5</accession>
<proteinExistence type="inferred from homology"/>
<dbReference type="InterPro" id="IPR010280">
    <property type="entry name" value="U5_MeTrfase_fam"/>
</dbReference>
<evidence type="ECO:0000256" key="5">
    <source>
        <dbReference type="PROSITE-ProRule" id="PRU10015"/>
    </source>
</evidence>
<evidence type="ECO:0000313" key="7">
    <source>
        <dbReference type="EMBL" id="KAA0258939.1"/>
    </source>
</evidence>
<comment type="caution">
    <text evidence="7">The sequence shown here is derived from an EMBL/GenBank/DDBJ whole genome shotgun (WGS) entry which is preliminary data.</text>
</comment>
<dbReference type="OrthoDB" id="9804590at2"/>
<dbReference type="Proteomes" id="UP000322876">
    <property type="component" value="Unassembled WGS sequence"/>
</dbReference>
<dbReference type="RefSeq" id="WP_149265699.1">
    <property type="nucleotide sequence ID" value="NZ_VFJB01000003.1"/>
</dbReference>
<evidence type="ECO:0000313" key="8">
    <source>
        <dbReference type="Proteomes" id="UP000322876"/>
    </source>
</evidence>
<name>A0A5A8F6Q5_9BACT</name>
<feature type="binding site" evidence="4">
    <location>
        <position position="236"/>
    </location>
    <ligand>
        <name>S-adenosyl-L-methionine</name>
        <dbReference type="ChEBI" id="CHEBI:59789"/>
    </ligand>
</feature>
<keyword evidence="2 4" id="KW-0808">Transferase</keyword>
<dbReference type="Pfam" id="PF05958">
    <property type="entry name" value="tRNA_U5-meth_tr"/>
    <property type="match status" value="1"/>
</dbReference>
<feature type="active site" description="Nucleophile" evidence="4">
    <location>
        <position position="352"/>
    </location>
</feature>
<feature type="binding site" evidence="4">
    <location>
        <position position="325"/>
    </location>
    <ligand>
        <name>S-adenosyl-L-methionine</name>
        <dbReference type="ChEBI" id="CHEBI:59789"/>
    </ligand>
</feature>
<sequence>MKTYNNIPIIDTAYGGYGVAKIEGSYTVFIPFTVEGDVVDFQITTQKKTHAFGKLLQIKEKSYHRKEIACPYLFQCGGCLFGHIDYGSQLTIKEKIVKNFFRKISNFKIDEIISSSPDRYRFRATFRILKNKSGFLGFKSNRFIQVENCLICKTSMIEKIKEFLRFANSDAPTKCYIIENEENKALINFEGKIEKDSIEIENVVGIKTKNKIFGQEKIKISVDDTFYYCGFDSFSQSNRYLLNKFLCYSTKFLKKNDRVLELYSGSGFFTNTISRKTETVTAVEENFEATKLLKELNLNNLNVFTEKVEKLQQSILKNHNILFVDPPRSGLSKNVIKLALKHSFEKIIYVSCNPATMARDISKLIDKYQIENFYIIDMFPNTYHIESIAYLTLR</sequence>
<protein>
    <submittedName>
        <fullName evidence="7">Class I SAM-dependent RNA methyltransferase</fullName>
    </submittedName>
</protein>
<dbReference type="PANTHER" id="PTHR11061">
    <property type="entry name" value="RNA M5U METHYLTRANSFERASE"/>
    <property type="match status" value="1"/>
</dbReference>
<keyword evidence="8" id="KW-1185">Reference proteome</keyword>
<feature type="domain" description="TRAM" evidence="6">
    <location>
        <begin position="1"/>
        <end position="57"/>
    </location>
</feature>
<dbReference type="SUPFAM" id="SSF53335">
    <property type="entry name" value="S-adenosyl-L-methionine-dependent methyltransferases"/>
    <property type="match status" value="1"/>
</dbReference>
<dbReference type="SUPFAM" id="SSF50249">
    <property type="entry name" value="Nucleic acid-binding proteins"/>
    <property type="match status" value="1"/>
</dbReference>
<dbReference type="InterPro" id="IPR029063">
    <property type="entry name" value="SAM-dependent_MTases_sf"/>
</dbReference>
<dbReference type="EMBL" id="VFJB01000003">
    <property type="protein sequence ID" value="KAA0258939.1"/>
    <property type="molecule type" value="Genomic_DNA"/>
</dbReference>
<evidence type="ECO:0000256" key="3">
    <source>
        <dbReference type="ARBA" id="ARBA00022691"/>
    </source>
</evidence>
<feature type="binding site" evidence="4">
    <location>
        <position position="284"/>
    </location>
    <ligand>
        <name>S-adenosyl-L-methionine</name>
        <dbReference type="ChEBI" id="CHEBI:59789"/>
    </ligand>
</feature>
<dbReference type="InterPro" id="IPR030390">
    <property type="entry name" value="MeTrfase_TrmA_AS"/>
</dbReference>
<dbReference type="InterPro" id="IPR002792">
    <property type="entry name" value="TRAM_dom"/>
</dbReference>
<dbReference type="PROSITE" id="PS01230">
    <property type="entry name" value="TRMA_1"/>
    <property type="match status" value="1"/>
</dbReference>
<dbReference type="Gene3D" id="3.40.50.150">
    <property type="entry name" value="Vaccinia Virus protein VP39"/>
    <property type="match status" value="1"/>
</dbReference>
<dbReference type="PROSITE" id="PS50926">
    <property type="entry name" value="TRAM"/>
    <property type="match status" value="1"/>
</dbReference>
<dbReference type="PANTHER" id="PTHR11061:SF30">
    <property type="entry name" value="TRNA (URACIL(54)-C(5))-METHYLTRANSFERASE"/>
    <property type="match status" value="1"/>
</dbReference>
<dbReference type="Gene3D" id="2.40.50.1070">
    <property type="match status" value="1"/>
</dbReference>
<dbReference type="GO" id="GO:0070475">
    <property type="term" value="P:rRNA base methylation"/>
    <property type="evidence" value="ECO:0007669"/>
    <property type="project" value="TreeGrafter"/>
</dbReference>
<keyword evidence="1 4" id="KW-0489">Methyltransferase</keyword>
<dbReference type="Gene3D" id="2.40.50.140">
    <property type="entry name" value="Nucleic acid-binding proteins"/>
    <property type="match status" value="1"/>
</dbReference>
<feature type="active site" evidence="5">
    <location>
        <position position="352"/>
    </location>
</feature>
<dbReference type="InterPro" id="IPR012340">
    <property type="entry name" value="NA-bd_OB-fold"/>
</dbReference>
<feature type="binding site" evidence="4">
    <location>
        <position position="263"/>
    </location>
    <ligand>
        <name>S-adenosyl-L-methionine</name>
        <dbReference type="ChEBI" id="CHEBI:59789"/>
    </ligand>
</feature>
<evidence type="ECO:0000256" key="4">
    <source>
        <dbReference type="PROSITE-ProRule" id="PRU01024"/>
    </source>
</evidence>
<dbReference type="PROSITE" id="PS51687">
    <property type="entry name" value="SAM_MT_RNA_M5U"/>
    <property type="match status" value="1"/>
</dbReference>
<gene>
    <name evidence="7" type="ORF">FHQ18_03045</name>
</gene>
<dbReference type="AlphaFoldDB" id="A0A5A8F6Q5"/>
<dbReference type="GO" id="GO:0070041">
    <property type="term" value="F:rRNA (uridine-C5-)-methyltransferase activity"/>
    <property type="evidence" value="ECO:0007669"/>
    <property type="project" value="TreeGrafter"/>
</dbReference>
<comment type="similarity">
    <text evidence="4">Belongs to the class I-like SAM-binding methyltransferase superfamily. RNA M5U methyltransferase family.</text>
</comment>
<organism evidence="7 8">
    <name type="scientific">Deferribacter autotrophicus</name>
    <dbReference type="NCBI Taxonomy" id="500465"/>
    <lineage>
        <taxon>Bacteria</taxon>
        <taxon>Pseudomonadati</taxon>
        <taxon>Deferribacterota</taxon>
        <taxon>Deferribacteres</taxon>
        <taxon>Deferribacterales</taxon>
        <taxon>Deferribacteraceae</taxon>
        <taxon>Deferribacter</taxon>
    </lineage>
</organism>
<keyword evidence="3 4" id="KW-0949">S-adenosyl-L-methionine</keyword>
<evidence type="ECO:0000259" key="6">
    <source>
        <dbReference type="PROSITE" id="PS50926"/>
    </source>
</evidence>
<dbReference type="Pfam" id="PF01938">
    <property type="entry name" value="TRAM"/>
    <property type="match status" value="1"/>
</dbReference>